<sequence length="294" mass="35386">MFENVLWSDDPFFSHTWPIVRRLCRHHCKDCTICGHLELRALELNLARKCQQKLRRNIRLVYKNVFTSYVKSDQTVVKQLFGNIKVGRKVNDSWMMVHRVKRKLVNRVCREIFNPELMTFKIACPNVVKFDSFGSTRVFDTRVLGLFGSMHFKVPDVTKKCVMCFDPVTKILFFVVKSLYIDEDGQFEHFRRYLELYNLTDTIDYTDYSYKLSDMIIHKYDYNNFNSDHFKYPPINCYFTANWFQRSWSCMMNDDEECRKNWFDVFMFRPMFNFRDKITPSEIKLVTDFVQSLG</sequence>
<dbReference type="Proteomes" id="UP000232896">
    <property type="component" value="Segment"/>
</dbReference>
<reference evidence="2" key="2">
    <citation type="submission" date="2018-02" db="EMBL/GenBank/DDBJ databases">
        <title>Genome analyses of the Tunisian isolate of Spodoptera littoralis#nucleopolyhedrovirus SpliNPV-Tun2 and biological activity identification.</title>
        <authorList>
            <person name="Ben Tiba S."/>
            <person name="Wennmann J.T."/>
            <person name="Laarif A."/>
            <person name="Larem A."/>
            <person name="Fattouch S."/>
            <person name="Jehle J.A."/>
        </authorList>
    </citation>
    <scope>NUCLEOTIDE SEQUENCE</scope>
    <source>
        <strain evidence="2">SpliNPV-Tun2</strain>
    </source>
</reference>
<name>M1JSQ1_NPVSL</name>
<reference evidence="1 3" key="1">
    <citation type="journal article" date="2013" name="Virus Res.">
        <title>Determination and analysis of the genome sequence of Spodoptera littoralis multiple nucleopolyhedrovirus.</title>
        <authorList>
            <person name="Breitenbach J.E."/>
            <person name="El-Sheikh el.-S.A."/>
            <person name="Harrison R.L."/>
            <person name="Rowley D.L."/>
            <person name="Sparks M.E."/>
            <person name="Gundersen-Rindal D.E."/>
            <person name="Popham H.J."/>
        </authorList>
    </citation>
    <scope>NUCLEOTIDE SEQUENCE [LARGE SCALE GENOMIC DNA]</scope>
    <source>
        <strain evidence="1">AN1956</strain>
    </source>
</reference>
<dbReference type="EMBL" id="JX454574">
    <property type="protein sequence ID" value="AGE89987.1"/>
    <property type="molecule type" value="Genomic_DNA"/>
</dbReference>
<dbReference type="EMBL" id="MG958660">
    <property type="protein sequence ID" value="AYU75319.1"/>
    <property type="molecule type" value="Genomic_DNA"/>
</dbReference>
<evidence type="ECO:0000313" key="1">
    <source>
        <dbReference type="EMBL" id="AGE89987.1"/>
    </source>
</evidence>
<dbReference type="OrthoDB" id="31199at10239"/>
<proteinExistence type="predicted"/>
<keyword evidence="3" id="KW-1185">Reference proteome</keyword>
<organism evidence="1 3">
    <name type="scientific">Spodoptera littoralis nuclear polyhedrosis virus</name>
    <name type="common">SlNPV</name>
    <dbReference type="NCBI Taxonomy" id="10456"/>
    <lineage>
        <taxon>Viruses</taxon>
        <taxon>Viruses incertae sedis</taxon>
        <taxon>Naldaviricetes</taxon>
        <taxon>Lefavirales</taxon>
        <taxon>Baculoviridae</taxon>
        <taxon>Alphabaculovirus</taxon>
        <taxon>Alphabaculovirus splittoralis</taxon>
    </lineage>
</organism>
<protein>
    <submittedName>
        <fullName evidence="1">Uncharacterized protein</fullName>
    </submittedName>
</protein>
<gene>
    <name evidence="2" type="primary">ORF132</name>
    <name evidence="1" type="ORF">SlsnVgp132</name>
</gene>
<evidence type="ECO:0000313" key="2">
    <source>
        <dbReference type="EMBL" id="AYU75319.1"/>
    </source>
</evidence>
<accession>M1JSQ1</accession>
<evidence type="ECO:0000313" key="3">
    <source>
        <dbReference type="Proteomes" id="UP000232896"/>
    </source>
</evidence>
<organismHost>
    <name type="scientific">Lepidoptera</name>
    <name type="common">moths &amp; butterflies</name>
    <dbReference type="NCBI Taxonomy" id="7088"/>
</organismHost>